<evidence type="ECO:0000256" key="3">
    <source>
        <dbReference type="ARBA" id="ARBA00022723"/>
    </source>
</evidence>
<evidence type="ECO:0000259" key="10">
    <source>
        <dbReference type="Pfam" id="PF01432"/>
    </source>
</evidence>
<comment type="catalytic activity">
    <reaction evidence="7">
        <text>Hydrolysis of oligopeptides, with broad specificity. Gly or Ala commonly occur as P1 or P1' residues, but more distant residues are also important, as is shown by the fact that Z-Gly-Pro-Gly-|-Gly-Pro-Ala is cleaved, but not Z-(Gly)(5).</text>
        <dbReference type="EC" id="3.4.24.70"/>
    </reaction>
</comment>
<dbReference type="Pfam" id="PF19310">
    <property type="entry name" value="TOP_N"/>
    <property type="match status" value="1"/>
</dbReference>
<evidence type="ECO:0000256" key="9">
    <source>
        <dbReference type="RuleBase" id="RU003435"/>
    </source>
</evidence>
<keyword evidence="5 9" id="KW-0862">Zinc</keyword>
<dbReference type="Pfam" id="PF01432">
    <property type="entry name" value="Peptidase_M3"/>
    <property type="match status" value="1"/>
</dbReference>
<dbReference type="GO" id="GO:0004222">
    <property type="term" value="F:metalloendopeptidase activity"/>
    <property type="evidence" value="ECO:0007669"/>
    <property type="project" value="UniProtKB-EC"/>
</dbReference>
<dbReference type="AlphaFoldDB" id="A0A4R2N1N2"/>
<dbReference type="GO" id="GO:0046872">
    <property type="term" value="F:metal ion binding"/>
    <property type="evidence" value="ECO:0007669"/>
    <property type="project" value="UniProtKB-UniRule"/>
</dbReference>
<organism evidence="12 13">
    <name type="scientific">Bisgaardia hudsonensis</name>
    <dbReference type="NCBI Taxonomy" id="109472"/>
    <lineage>
        <taxon>Bacteria</taxon>
        <taxon>Pseudomonadati</taxon>
        <taxon>Pseudomonadota</taxon>
        <taxon>Gammaproteobacteria</taxon>
        <taxon>Pasteurellales</taxon>
        <taxon>Pasteurellaceae</taxon>
        <taxon>Bisgaardia</taxon>
    </lineage>
</organism>
<reference evidence="12 13" key="1">
    <citation type="submission" date="2019-03" db="EMBL/GenBank/DDBJ databases">
        <title>Genomic Encyclopedia of Type Strains, Phase IV (KMG-IV): sequencing the most valuable type-strain genomes for metagenomic binning, comparative biology and taxonomic classification.</title>
        <authorList>
            <person name="Goeker M."/>
        </authorList>
    </citation>
    <scope>NUCLEOTIDE SEQUENCE [LARGE SCALE GENOMIC DNA]</scope>
    <source>
        <strain evidence="12 13">DSM 28231</strain>
    </source>
</reference>
<dbReference type="GO" id="GO:0006508">
    <property type="term" value="P:proteolysis"/>
    <property type="evidence" value="ECO:0007669"/>
    <property type="project" value="UniProtKB-KW"/>
</dbReference>
<keyword evidence="13" id="KW-1185">Reference proteome</keyword>
<dbReference type="FunFam" id="3.40.390.10:FF:000009">
    <property type="entry name" value="Oligopeptidase A"/>
    <property type="match status" value="1"/>
</dbReference>
<dbReference type="SUPFAM" id="SSF55486">
    <property type="entry name" value="Metalloproteases ('zincins'), catalytic domain"/>
    <property type="match status" value="1"/>
</dbReference>
<evidence type="ECO:0000313" key="12">
    <source>
        <dbReference type="EMBL" id="TCP13485.1"/>
    </source>
</evidence>
<dbReference type="PANTHER" id="PTHR11804">
    <property type="entry name" value="PROTEASE M3 THIMET OLIGOPEPTIDASE-RELATED"/>
    <property type="match status" value="1"/>
</dbReference>
<dbReference type="EC" id="3.4.24.70" evidence="8"/>
<dbReference type="GO" id="GO:0006518">
    <property type="term" value="P:peptide metabolic process"/>
    <property type="evidence" value="ECO:0007669"/>
    <property type="project" value="TreeGrafter"/>
</dbReference>
<dbReference type="InterPro" id="IPR024080">
    <property type="entry name" value="Neurolysin/TOP_N"/>
</dbReference>
<dbReference type="InterPro" id="IPR034005">
    <property type="entry name" value="M3A_DCP"/>
</dbReference>
<keyword evidence="6 9" id="KW-0482">Metalloprotease</keyword>
<dbReference type="InterPro" id="IPR045666">
    <property type="entry name" value="OpdA_N"/>
</dbReference>
<feature type="domain" description="Oligopeptidase A N-terminal" evidence="11">
    <location>
        <begin position="27"/>
        <end position="147"/>
    </location>
</feature>
<gene>
    <name evidence="12" type="ORF">EV697_102371</name>
</gene>
<dbReference type="InterPro" id="IPR024077">
    <property type="entry name" value="Neurolysin/TOP_dom2"/>
</dbReference>
<dbReference type="Gene3D" id="1.10.1370.10">
    <property type="entry name" value="Neurolysin, domain 3"/>
    <property type="match status" value="1"/>
</dbReference>
<dbReference type="InterPro" id="IPR024079">
    <property type="entry name" value="MetalloPept_cat_dom_sf"/>
</dbReference>
<dbReference type="OrthoDB" id="9773538at2"/>
<dbReference type="EMBL" id="SLXI01000002">
    <property type="protein sequence ID" value="TCP13485.1"/>
    <property type="molecule type" value="Genomic_DNA"/>
</dbReference>
<feature type="domain" description="Peptidase M3A/M3B catalytic" evidence="10">
    <location>
        <begin position="221"/>
        <end position="676"/>
    </location>
</feature>
<dbReference type="Proteomes" id="UP000294841">
    <property type="component" value="Unassembled WGS sequence"/>
</dbReference>
<protein>
    <recommendedName>
        <fullName evidence="8">oligopeptidase A</fullName>
        <ecNumber evidence="8">3.4.24.70</ecNumber>
    </recommendedName>
</protein>
<evidence type="ECO:0000256" key="1">
    <source>
        <dbReference type="ARBA" id="ARBA00006040"/>
    </source>
</evidence>
<dbReference type="Gene3D" id="1.20.1050.40">
    <property type="entry name" value="Endopeptidase. Chain P, domain 1"/>
    <property type="match status" value="1"/>
</dbReference>
<name>A0A4R2N1N2_9PAST</name>
<comment type="similarity">
    <text evidence="1 9">Belongs to the peptidase M3 family.</text>
</comment>
<keyword evidence="4 9" id="KW-0378">Hydrolase</keyword>
<sequence length="680" mass="77814">MSNPLLVQTELPQFSKIKPEHIKPAVEQLIIDCRKTIETVLEQPILTWDNFIVPLTEVSDKLGKAWSPVGHLNAVKNSPELRDVYQSCLPLLSEYSTWIGQHKGLYEGYLQLKNSAEFSNYSVAQKKAIENALRDFQLSGISLPEQQQKRYGEISARLSELSSQFSNNVLDATMGWEKIIEDKEQLKGLPESALQAAKQSAESKGLQGYRFTLEFPSYLPVMTYCENQALRAEMYEAFATRASDKGPNAGKWDNSAIMQEILTLRLELAKLLGFNDYTELSLSTKMAENPQQVLDFLDNLAKRSKAQGERELDELKTFCEKEFNVTQLAPWDISFYSEKQKQHLYAINDEELRPYFPENRVISGLFELIKRIFNIRAVERFGVDTWHKDVRFFDLIDSKNNIRGSFYLDLYARENKRGGAWMDDCVGRKIKADGTIQTPVAYLTCNFNAPIGDKPALFTHDEVTTLFHEFGHGIHHMLTQIDVSDVAGINGVPWDAVELPSQFLENWCWEEEALAFISGHYETGEPLPKEKLTQLLKAKNYQAAMFVLRQLEFGLFDFRLHHTFDPEKENQILDTLKQVKDDVSVIKGVDWARIPHSFSHIFAGGYAAGYYSYLWAEVLSADAFSRFEEEGIFNPVTGQSYLDEILTRGGSEEPMELFKRFRGREPRLDALLRHKGILVN</sequence>
<accession>A0A4R2N1N2</accession>
<dbReference type="Gene3D" id="3.40.390.10">
    <property type="entry name" value="Collagenase (Catalytic Domain)"/>
    <property type="match status" value="1"/>
</dbReference>
<evidence type="ECO:0000313" key="13">
    <source>
        <dbReference type="Proteomes" id="UP000294841"/>
    </source>
</evidence>
<evidence type="ECO:0000256" key="2">
    <source>
        <dbReference type="ARBA" id="ARBA00022670"/>
    </source>
</evidence>
<keyword evidence="3 9" id="KW-0479">Metal-binding</keyword>
<dbReference type="RefSeq" id="WP_132023085.1">
    <property type="nucleotide sequence ID" value="NZ_CP016605.1"/>
</dbReference>
<dbReference type="NCBIfam" id="NF008159">
    <property type="entry name" value="PRK10911.1"/>
    <property type="match status" value="1"/>
</dbReference>
<comment type="caution">
    <text evidence="12">The sequence shown here is derived from an EMBL/GenBank/DDBJ whole genome shotgun (WGS) entry which is preliminary data.</text>
</comment>
<evidence type="ECO:0000256" key="6">
    <source>
        <dbReference type="ARBA" id="ARBA00023049"/>
    </source>
</evidence>
<proteinExistence type="inferred from homology"/>
<dbReference type="GO" id="GO:0005829">
    <property type="term" value="C:cytosol"/>
    <property type="evidence" value="ECO:0007669"/>
    <property type="project" value="UniProtKB-ARBA"/>
</dbReference>
<evidence type="ECO:0000256" key="4">
    <source>
        <dbReference type="ARBA" id="ARBA00022801"/>
    </source>
</evidence>
<comment type="cofactor">
    <cofactor evidence="9">
        <name>Zn(2+)</name>
        <dbReference type="ChEBI" id="CHEBI:29105"/>
    </cofactor>
    <text evidence="9">Binds 1 zinc ion.</text>
</comment>
<keyword evidence="2 9" id="KW-0645">Protease</keyword>
<dbReference type="InterPro" id="IPR001567">
    <property type="entry name" value="Pept_M3A_M3B_dom"/>
</dbReference>
<evidence type="ECO:0000256" key="5">
    <source>
        <dbReference type="ARBA" id="ARBA00022833"/>
    </source>
</evidence>
<dbReference type="PANTHER" id="PTHR11804:SF84">
    <property type="entry name" value="SACCHAROLYSIN"/>
    <property type="match status" value="1"/>
</dbReference>
<evidence type="ECO:0000259" key="11">
    <source>
        <dbReference type="Pfam" id="PF19310"/>
    </source>
</evidence>
<evidence type="ECO:0000256" key="7">
    <source>
        <dbReference type="ARBA" id="ARBA00024603"/>
    </source>
</evidence>
<evidence type="ECO:0000256" key="8">
    <source>
        <dbReference type="ARBA" id="ARBA00026100"/>
    </source>
</evidence>
<dbReference type="CDD" id="cd06456">
    <property type="entry name" value="M3A_DCP"/>
    <property type="match status" value="1"/>
</dbReference>
<dbReference type="InterPro" id="IPR045090">
    <property type="entry name" value="Pept_M3A_M3B"/>
</dbReference>